<dbReference type="EMBL" id="JAQQBR010001834">
    <property type="protein sequence ID" value="KAK0161759.1"/>
    <property type="molecule type" value="Genomic_DNA"/>
</dbReference>
<protein>
    <submittedName>
        <fullName evidence="1">Uncharacterized protein</fullName>
    </submittedName>
</protein>
<keyword evidence="2" id="KW-1185">Reference proteome</keyword>
<evidence type="ECO:0000313" key="1">
    <source>
        <dbReference type="EMBL" id="KAK0161759.1"/>
    </source>
</evidence>
<proteinExistence type="predicted"/>
<evidence type="ECO:0000313" key="2">
    <source>
        <dbReference type="Proteomes" id="UP001168972"/>
    </source>
</evidence>
<sequence length="367" mass="42921">MKIYREKKNFKYHEIDFPKTKSNAAYHLMCYKKFVVLKAKYKEEYEMMFQNENISPSTSDLMNNSEESAKVADSNLIEQQDMDVEVPSESTSSKEPCIFCGAIRKRASGKILEKSLCTSQEIINKTKEHAKILGDEELLKKLNKLSDSYIYHRNCKAKFNSIYERSIKEEKPESEWHIMRQCHKKTFDVFQEIIDKEIIEKEKIYFLSDLLWRYKMLFLEVNSTCSIDDIESYTANKLQEKILNFHGKNITISSYPSYNIKRIVFKKGIDIDKNIHQSVVHFNSEKCRFENVAYEIRNSVKSSVATTNEINLNSIVEGDCHIPELLFEFVSNMIQGPDVRRKNSNEDLVKIKSICSDIISTITKDHK</sequence>
<name>A0AA39F2I8_MICHY</name>
<dbReference type="Proteomes" id="UP001168972">
    <property type="component" value="Unassembled WGS sequence"/>
</dbReference>
<reference evidence="1" key="2">
    <citation type="submission" date="2023-03" db="EMBL/GenBank/DDBJ databases">
        <authorList>
            <person name="Inwood S.N."/>
            <person name="Skelly J.G."/>
            <person name="Guhlin J."/>
            <person name="Harrop T.W.R."/>
            <person name="Goldson S.G."/>
            <person name="Dearden P.K."/>
        </authorList>
    </citation>
    <scope>NUCLEOTIDE SEQUENCE</scope>
    <source>
        <strain evidence="1">Lincoln</strain>
        <tissue evidence="1">Whole body</tissue>
    </source>
</reference>
<comment type="caution">
    <text evidence="1">The sequence shown here is derived from an EMBL/GenBank/DDBJ whole genome shotgun (WGS) entry which is preliminary data.</text>
</comment>
<dbReference type="AlphaFoldDB" id="A0AA39F2I8"/>
<gene>
    <name evidence="1" type="ORF">PV327_008175</name>
</gene>
<accession>A0AA39F2I8</accession>
<reference evidence="1" key="1">
    <citation type="journal article" date="2023" name="bioRxiv">
        <title>Scaffold-level genome assemblies of two parasitoid biocontrol wasps reveal the parthenogenesis mechanism and an associated novel virus.</title>
        <authorList>
            <person name="Inwood S."/>
            <person name="Skelly J."/>
            <person name="Guhlin J."/>
            <person name="Harrop T."/>
            <person name="Goldson S."/>
            <person name="Dearden P."/>
        </authorList>
    </citation>
    <scope>NUCLEOTIDE SEQUENCE</scope>
    <source>
        <strain evidence="1">Lincoln</strain>
        <tissue evidence="1">Whole body</tissue>
    </source>
</reference>
<organism evidence="1 2">
    <name type="scientific">Microctonus hyperodae</name>
    <name type="common">Parasitoid wasp</name>
    <dbReference type="NCBI Taxonomy" id="165561"/>
    <lineage>
        <taxon>Eukaryota</taxon>
        <taxon>Metazoa</taxon>
        <taxon>Ecdysozoa</taxon>
        <taxon>Arthropoda</taxon>
        <taxon>Hexapoda</taxon>
        <taxon>Insecta</taxon>
        <taxon>Pterygota</taxon>
        <taxon>Neoptera</taxon>
        <taxon>Endopterygota</taxon>
        <taxon>Hymenoptera</taxon>
        <taxon>Apocrita</taxon>
        <taxon>Ichneumonoidea</taxon>
        <taxon>Braconidae</taxon>
        <taxon>Euphorinae</taxon>
        <taxon>Microctonus</taxon>
    </lineage>
</organism>